<sequence length="132" mass="14587">MAPTQTQSRFGARPPHVLPTRGKPKAECAKSLGCKIYEHLEISETGLPTVKDSETSILVSAKLIFDKYKHMANSESAPPPSASKVRIDKVRGDMNEIIGIDSFMSSENEFNAYLNLELESITDEVKQLISSF</sequence>
<protein>
    <submittedName>
        <fullName evidence="2">Uncharacterized protein</fullName>
    </submittedName>
</protein>
<name>A0ABS8VB32_DATST</name>
<dbReference type="Proteomes" id="UP000823775">
    <property type="component" value="Unassembled WGS sequence"/>
</dbReference>
<keyword evidence="3" id="KW-1185">Reference proteome</keyword>
<evidence type="ECO:0000313" key="3">
    <source>
        <dbReference type="Proteomes" id="UP000823775"/>
    </source>
</evidence>
<feature type="region of interest" description="Disordered" evidence="1">
    <location>
        <begin position="1"/>
        <end position="24"/>
    </location>
</feature>
<reference evidence="2 3" key="1">
    <citation type="journal article" date="2021" name="BMC Genomics">
        <title>Datura genome reveals duplications of psychoactive alkaloid biosynthetic genes and high mutation rate following tissue culture.</title>
        <authorList>
            <person name="Rajewski A."/>
            <person name="Carter-House D."/>
            <person name="Stajich J."/>
            <person name="Litt A."/>
        </authorList>
    </citation>
    <scope>NUCLEOTIDE SEQUENCE [LARGE SCALE GENOMIC DNA]</scope>
    <source>
        <strain evidence="2">AR-01</strain>
    </source>
</reference>
<proteinExistence type="predicted"/>
<gene>
    <name evidence="2" type="ORF">HAX54_032649</name>
</gene>
<organism evidence="2 3">
    <name type="scientific">Datura stramonium</name>
    <name type="common">Jimsonweed</name>
    <name type="synonym">Common thornapple</name>
    <dbReference type="NCBI Taxonomy" id="4076"/>
    <lineage>
        <taxon>Eukaryota</taxon>
        <taxon>Viridiplantae</taxon>
        <taxon>Streptophyta</taxon>
        <taxon>Embryophyta</taxon>
        <taxon>Tracheophyta</taxon>
        <taxon>Spermatophyta</taxon>
        <taxon>Magnoliopsida</taxon>
        <taxon>eudicotyledons</taxon>
        <taxon>Gunneridae</taxon>
        <taxon>Pentapetalae</taxon>
        <taxon>asterids</taxon>
        <taxon>lamiids</taxon>
        <taxon>Solanales</taxon>
        <taxon>Solanaceae</taxon>
        <taxon>Solanoideae</taxon>
        <taxon>Datureae</taxon>
        <taxon>Datura</taxon>
    </lineage>
</organism>
<dbReference type="EMBL" id="JACEIK010004151">
    <property type="protein sequence ID" value="MCD9644435.1"/>
    <property type="molecule type" value="Genomic_DNA"/>
</dbReference>
<evidence type="ECO:0000313" key="2">
    <source>
        <dbReference type="EMBL" id="MCD9644435.1"/>
    </source>
</evidence>
<accession>A0ABS8VB32</accession>
<evidence type="ECO:0000256" key="1">
    <source>
        <dbReference type="SAM" id="MobiDB-lite"/>
    </source>
</evidence>
<comment type="caution">
    <text evidence="2">The sequence shown here is derived from an EMBL/GenBank/DDBJ whole genome shotgun (WGS) entry which is preliminary data.</text>
</comment>